<sequence>MSYTTSVSIEANSEIIFNAITQSVQEWWGNTNTAVSKLDDEFTTSFDKTFWKFKILEFKPNSKIVWQCIDAKHIHTGFDGIEKEWIGTNVEWNLEEKSHNETILNFTHNGLVPELNCYEICYPAWERFVTQSLKSFVETGKGMPHLS</sequence>
<proteinExistence type="predicted"/>
<organism evidence="1 2">
    <name type="scientific">Maribacter dokdonensis</name>
    <dbReference type="NCBI Taxonomy" id="320912"/>
    <lineage>
        <taxon>Bacteria</taxon>
        <taxon>Pseudomonadati</taxon>
        <taxon>Bacteroidota</taxon>
        <taxon>Flavobacteriia</taxon>
        <taxon>Flavobacteriales</taxon>
        <taxon>Flavobacteriaceae</taxon>
        <taxon>Maribacter</taxon>
    </lineage>
</organism>
<evidence type="ECO:0000313" key="2">
    <source>
        <dbReference type="Proteomes" id="UP000183038"/>
    </source>
</evidence>
<accession>A0A1H4TX45</accession>
<evidence type="ECO:0000313" key="1">
    <source>
        <dbReference type="EMBL" id="SEC60631.1"/>
    </source>
</evidence>
<reference evidence="1 2" key="1">
    <citation type="submission" date="2016-10" db="EMBL/GenBank/DDBJ databases">
        <authorList>
            <person name="de Groot N.N."/>
        </authorList>
    </citation>
    <scope>NUCLEOTIDE SEQUENCE [LARGE SCALE GENOMIC DNA]</scope>
    <source>
        <strain evidence="1 2">MAR_2009_71</strain>
    </source>
</reference>
<name>A0A1H4TX45_9FLAO</name>
<dbReference type="EMBL" id="FNTB01000001">
    <property type="protein sequence ID" value="SEC60631.1"/>
    <property type="molecule type" value="Genomic_DNA"/>
</dbReference>
<dbReference type="InterPro" id="IPR023393">
    <property type="entry name" value="START-like_dom_sf"/>
</dbReference>
<dbReference type="SUPFAM" id="SSF55961">
    <property type="entry name" value="Bet v1-like"/>
    <property type="match status" value="1"/>
</dbReference>
<gene>
    <name evidence="1" type="ORF">SAMN05192540_3596</name>
</gene>
<dbReference type="RefSeq" id="WP_074674332.1">
    <property type="nucleotide sequence ID" value="NZ_FNTB01000001.1"/>
</dbReference>
<dbReference type="Proteomes" id="UP000183038">
    <property type="component" value="Unassembled WGS sequence"/>
</dbReference>
<protein>
    <recommendedName>
        <fullName evidence="3">Activator of Hsp90 ATPase homolog 1-like protein</fullName>
    </recommendedName>
</protein>
<dbReference type="OrthoDB" id="287565at2"/>
<dbReference type="AlphaFoldDB" id="A0A1H4TX45"/>
<evidence type="ECO:0008006" key="3">
    <source>
        <dbReference type="Google" id="ProtNLM"/>
    </source>
</evidence>
<dbReference type="Gene3D" id="3.30.530.20">
    <property type="match status" value="1"/>
</dbReference>